<evidence type="ECO:0000313" key="3">
    <source>
        <dbReference type="EMBL" id="NEK57622.1"/>
    </source>
</evidence>
<sequence>MPNRGPLALPLLGIGLLAGGALAVVGGLALPPDGLVAVSLAAVVSGCLAAGIARESDRPDRRATMDAAWRAAAAAVAVLLVLSGAAVLGGALLTLLLAGAGATAALAVWVVRTDRGIAAGVPQVPPATVRRPVPVLPVSALSTGDLGREWVRTTEALATRLDLGTRQALVVRRQETLDELERRDPAGFARWLAATPSPGSDPAGHLRHGDPAA</sequence>
<evidence type="ECO:0000313" key="4">
    <source>
        <dbReference type="Proteomes" id="UP000470246"/>
    </source>
</evidence>
<keyword evidence="2" id="KW-1133">Transmembrane helix</keyword>
<comment type="caution">
    <text evidence="3">The sequence shown here is derived from an EMBL/GenBank/DDBJ whole genome shotgun (WGS) entry which is preliminary data.</text>
</comment>
<keyword evidence="2" id="KW-0472">Membrane</keyword>
<name>A0A7K3VYF6_9ACTN</name>
<feature type="region of interest" description="Disordered" evidence="1">
    <location>
        <begin position="193"/>
        <end position="213"/>
    </location>
</feature>
<proteinExistence type="predicted"/>
<protein>
    <submittedName>
        <fullName evidence="3">Uncharacterized protein</fullName>
    </submittedName>
</protein>
<dbReference type="AlphaFoldDB" id="A0A7K3VYF6"/>
<evidence type="ECO:0000256" key="2">
    <source>
        <dbReference type="SAM" id="Phobius"/>
    </source>
</evidence>
<gene>
    <name evidence="3" type="ORF">GCU56_07025</name>
</gene>
<feature type="transmembrane region" description="Helical" evidence="2">
    <location>
        <begin position="33"/>
        <end position="55"/>
    </location>
</feature>
<dbReference type="EMBL" id="JAAGWF010000008">
    <property type="protein sequence ID" value="NEK57622.1"/>
    <property type="molecule type" value="Genomic_DNA"/>
</dbReference>
<organism evidence="3 4">
    <name type="scientific">Geodermatophilus sabuli</name>
    <dbReference type="NCBI Taxonomy" id="1564158"/>
    <lineage>
        <taxon>Bacteria</taxon>
        <taxon>Bacillati</taxon>
        <taxon>Actinomycetota</taxon>
        <taxon>Actinomycetes</taxon>
        <taxon>Geodermatophilales</taxon>
        <taxon>Geodermatophilaceae</taxon>
        <taxon>Geodermatophilus</taxon>
    </lineage>
</organism>
<keyword evidence="4" id="KW-1185">Reference proteome</keyword>
<dbReference type="Proteomes" id="UP000470246">
    <property type="component" value="Unassembled WGS sequence"/>
</dbReference>
<reference evidence="3 4" key="1">
    <citation type="submission" date="2020-02" db="EMBL/GenBank/DDBJ databases">
        <title>Geodermatophilus sabuli CPCC 205279 I12A-02694.</title>
        <authorList>
            <person name="Jiang Z."/>
        </authorList>
    </citation>
    <scope>NUCLEOTIDE SEQUENCE [LARGE SCALE GENOMIC DNA]</scope>
    <source>
        <strain evidence="3 4">I12A-02694</strain>
    </source>
</reference>
<accession>A0A7K3VYF6</accession>
<feature type="transmembrane region" description="Helical" evidence="2">
    <location>
        <begin position="92"/>
        <end position="111"/>
    </location>
</feature>
<feature type="transmembrane region" description="Helical" evidence="2">
    <location>
        <begin position="67"/>
        <end position="86"/>
    </location>
</feature>
<evidence type="ECO:0000256" key="1">
    <source>
        <dbReference type="SAM" id="MobiDB-lite"/>
    </source>
</evidence>
<dbReference type="RefSeq" id="WP_163480815.1">
    <property type="nucleotide sequence ID" value="NZ_JAAGWF010000008.1"/>
</dbReference>
<keyword evidence="2" id="KW-0812">Transmembrane</keyword>